<gene>
    <name evidence="1" type="ORF">GCM10023225_07030</name>
</gene>
<keyword evidence="2" id="KW-1185">Reference proteome</keyword>
<dbReference type="Proteomes" id="UP001501195">
    <property type="component" value="Unassembled WGS sequence"/>
</dbReference>
<organism evidence="1 2">
    <name type="scientific">Kineococcus glutinatus</name>
    <dbReference type="NCBI Taxonomy" id="1070872"/>
    <lineage>
        <taxon>Bacteria</taxon>
        <taxon>Bacillati</taxon>
        <taxon>Actinomycetota</taxon>
        <taxon>Actinomycetes</taxon>
        <taxon>Kineosporiales</taxon>
        <taxon>Kineosporiaceae</taxon>
        <taxon>Kineococcus</taxon>
    </lineage>
</organism>
<evidence type="ECO:0000313" key="2">
    <source>
        <dbReference type="Proteomes" id="UP001501195"/>
    </source>
</evidence>
<comment type="caution">
    <text evidence="1">The sequence shown here is derived from an EMBL/GenBank/DDBJ whole genome shotgun (WGS) entry which is preliminary data.</text>
</comment>
<evidence type="ECO:0000313" key="1">
    <source>
        <dbReference type="EMBL" id="GAA4966725.1"/>
    </source>
</evidence>
<accession>A0ABP9HBX3</accession>
<dbReference type="RefSeq" id="WP_345710957.1">
    <property type="nucleotide sequence ID" value="NZ_BAABIL010000080.1"/>
</dbReference>
<dbReference type="EMBL" id="BAABIL010000080">
    <property type="protein sequence ID" value="GAA4966725.1"/>
    <property type="molecule type" value="Genomic_DNA"/>
</dbReference>
<protein>
    <submittedName>
        <fullName evidence="1">Uncharacterized protein</fullName>
    </submittedName>
</protein>
<proteinExistence type="predicted"/>
<reference evidence="2" key="1">
    <citation type="journal article" date="2019" name="Int. J. Syst. Evol. Microbiol.">
        <title>The Global Catalogue of Microorganisms (GCM) 10K type strain sequencing project: providing services to taxonomists for standard genome sequencing and annotation.</title>
        <authorList>
            <consortium name="The Broad Institute Genomics Platform"/>
            <consortium name="The Broad Institute Genome Sequencing Center for Infectious Disease"/>
            <person name="Wu L."/>
            <person name="Ma J."/>
        </authorList>
    </citation>
    <scope>NUCLEOTIDE SEQUENCE [LARGE SCALE GENOMIC DNA]</scope>
    <source>
        <strain evidence="2">JCM 18126</strain>
    </source>
</reference>
<name>A0ABP9HBX3_9ACTN</name>
<sequence>MTSPDDPFGRAAAQAAKARVQDLFGADSRVQGVGIARRSGTYGVKVNVVSEQDVPDLPDAVDGVPVLVAAVGRISARAS</sequence>